<keyword evidence="3" id="KW-1185">Reference proteome</keyword>
<feature type="region of interest" description="Disordered" evidence="1">
    <location>
        <begin position="17"/>
        <end position="37"/>
    </location>
</feature>
<name>A0ABS4TK92_9PSEU</name>
<dbReference type="RefSeq" id="WP_209642108.1">
    <property type="nucleotide sequence ID" value="NZ_JAGINW010000001.1"/>
</dbReference>
<reference evidence="2 3" key="1">
    <citation type="submission" date="2021-03" db="EMBL/GenBank/DDBJ databases">
        <title>Sequencing the genomes of 1000 actinobacteria strains.</title>
        <authorList>
            <person name="Klenk H.-P."/>
        </authorList>
    </citation>
    <scope>NUCLEOTIDE SEQUENCE [LARGE SCALE GENOMIC DNA]</scope>
    <source>
        <strain evidence="2 3">DSM 46670</strain>
    </source>
</reference>
<evidence type="ECO:0000256" key="1">
    <source>
        <dbReference type="SAM" id="MobiDB-lite"/>
    </source>
</evidence>
<proteinExistence type="predicted"/>
<gene>
    <name evidence="2" type="ORF">JOF56_005217</name>
</gene>
<comment type="caution">
    <text evidence="2">The sequence shown here is derived from an EMBL/GenBank/DDBJ whole genome shotgun (WGS) entry which is preliminary data.</text>
</comment>
<dbReference type="EMBL" id="JAGINW010000001">
    <property type="protein sequence ID" value="MBP2324832.1"/>
    <property type="molecule type" value="Genomic_DNA"/>
</dbReference>
<evidence type="ECO:0000313" key="3">
    <source>
        <dbReference type="Proteomes" id="UP001519332"/>
    </source>
</evidence>
<dbReference type="Proteomes" id="UP001519332">
    <property type="component" value="Unassembled WGS sequence"/>
</dbReference>
<accession>A0ABS4TK92</accession>
<evidence type="ECO:0008006" key="4">
    <source>
        <dbReference type="Google" id="ProtNLM"/>
    </source>
</evidence>
<protein>
    <recommendedName>
        <fullName evidence="4">Syndecan 1</fullName>
    </recommendedName>
</protein>
<sequence>MIGEPLRSIPATAVLPSGVQANPVSRAPVRNRTTEASQESLPKTIVVARAVASAPVTRHVGPILPLLPARKLVPLPTQSTSDRRVTRAVWRRTSASTLPVQPVGQTRVQRTGDAGVELVAMGHGANKPASMPVAAVQRAPLTTAPPTIPPTTTVFGQPVPVSKVVARSTAPTEPAPVAKAVESSSDGTDLDDLARRLFEPISRLLRADLRQGRERTGRLHDRRR</sequence>
<organism evidence="2 3">
    <name type="scientific">Kibdelosporangium banguiense</name>
    <dbReference type="NCBI Taxonomy" id="1365924"/>
    <lineage>
        <taxon>Bacteria</taxon>
        <taxon>Bacillati</taxon>
        <taxon>Actinomycetota</taxon>
        <taxon>Actinomycetes</taxon>
        <taxon>Pseudonocardiales</taxon>
        <taxon>Pseudonocardiaceae</taxon>
        <taxon>Kibdelosporangium</taxon>
    </lineage>
</organism>
<evidence type="ECO:0000313" key="2">
    <source>
        <dbReference type="EMBL" id="MBP2324832.1"/>
    </source>
</evidence>